<keyword evidence="13" id="KW-1185">Reference proteome</keyword>
<dbReference type="PIRSF" id="PIRSF001455">
    <property type="entry name" value="DHQ_synth"/>
    <property type="match status" value="1"/>
</dbReference>
<dbReference type="EC" id="4.2.3.4" evidence="9"/>
<dbReference type="Proteomes" id="UP001597191">
    <property type="component" value="Unassembled WGS sequence"/>
</dbReference>
<feature type="domain" description="3-dehydroquinate synthase N-terminal" evidence="10">
    <location>
        <begin position="60"/>
        <end position="172"/>
    </location>
</feature>
<evidence type="ECO:0000256" key="3">
    <source>
        <dbReference type="ARBA" id="ARBA00022723"/>
    </source>
</evidence>
<keyword evidence="5" id="KW-0862">Zinc</keyword>
<comment type="cofactor">
    <cofactor evidence="2">
        <name>Co(2+)</name>
        <dbReference type="ChEBI" id="CHEBI:48828"/>
    </cofactor>
</comment>
<name>A0ABW4BND2_9LACO</name>
<dbReference type="Pfam" id="PF24621">
    <property type="entry name" value="DHQS_C"/>
    <property type="match status" value="1"/>
</dbReference>
<comment type="cofactor">
    <cofactor evidence="1">
        <name>NAD(+)</name>
        <dbReference type="ChEBI" id="CHEBI:57540"/>
    </cofactor>
</comment>
<dbReference type="PANTHER" id="PTHR43622">
    <property type="entry name" value="3-DEHYDROQUINATE SYNTHASE"/>
    <property type="match status" value="1"/>
</dbReference>
<evidence type="ECO:0000256" key="5">
    <source>
        <dbReference type="ARBA" id="ARBA00022833"/>
    </source>
</evidence>
<reference evidence="13" key="1">
    <citation type="journal article" date="2019" name="Int. J. Syst. Evol. Microbiol.">
        <title>The Global Catalogue of Microorganisms (GCM) 10K type strain sequencing project: providing services to taxonomists for standard genome sequencing and annotation.</title>
        <authorList>
            <consortium name="The Broad Institute Genomics Platform"/>
            <consortium name="The Broad Institute Genome Sequencing Center for Infectious Disease"/>
            <person name="Wu L."/>
            <person name="Ma J."/>
        </authorList>
    </citation>
    <scope>NUCLEOTIDE SEQUENCE [LARGE SCALE GENOMIC DNA]</scope>
    <source>
        <strain evidence="13">CCM 8937</strain>
    </source>
</reference>
<keyword evidence="4" id="KW-0547">Nucleotide-binding</keyword>
<protein>
    <recommendedName>
        <fullName evidence="9">3-dehydroquinate synthase</fullName>
        <ecNumber evidence="9">4.2.3.4</ecNumber>
    </recommendedName>
</protein>
<dbReference type="SUPFAM" id="SSF56796">
    <property type="entry name" value="Dehydroquinate synthase-like"/>
    <property type="match status" value="1"/>
</dbReference>
<dbReference type="Gene3D" id="1.20.1090.10">
    <property type="entry name" value="Dehydroquinate synthase-like - alpha domain"/>
    <property type="match status" value="1"/>
</dbReference>
<evidence type="ECO:0000256" key="9">
    <source>
        <dbReference type="NCBIfam" id="TIGR01357"/>
    </source>
</evidence>
<dbReference type="InterPro" id="IPR016037">
    <property type="entry name" value="DHQ_synth_AroB"/>
</dbReference>
<dbReference type="InterPro" id="IPR030963">
    <property type="entry name" value="DHQ_synth_fam"/>
</dbReference>
<organism evidence="12 13">
    <name type="scientific">Lapidilactobacillus gannanensis</name>
    <dbReference type="NCBI Taxonomy" id="2486002"/>
    <lineage>
        <taxon>Bacteria</taxon>
        <taxon>Bacillati</taxon>
        <taxon>Bacillota</taxon>
        <taxon>Bacilli</taxon>
        <taxon>Lactobacillales</taxon>
        <taxon>Lactobacillaceae</taxon>
        <taxon>Lapidilactobacillus</taxon>
    </lineage>
</organism>
<evidence type="ECO:0000256" key="8">
    <source>
        <dbReference type="ARBA" id="ARBA00023285"/>
    </source>
</evidence>
<evidence type="ECO:0000259" key="10">
    <source>
        <dbReference type="Pfam" id="PF01761"/>
    </source>
</evidence>
<comment type="caution">
    <text evidence="12">The sequence shown here is derived from an EMBL/GenBank/DDBJ whole genome shotgun (WGS) entry which is preliminary data.</text>
</comment>
<sequence length="352" mass="38561">MAEHQSQIYFAPGIGQNLATYLPELTHKKILLLTDSNLAPLYLDEVVAQLKLLPAEVTPMVIPAGEHSKELSTVLQVYQTLIAQQFSRQDYLLALGGGVIGDLGGLVASTYMRGMKLIQLPTSIVAQSDSSLGGKTAIDYQNYKNLIGTFYPASKILVDPVYLQSLSAREMSCGLAEVIKSLLVSQQQPADYHLLTTSHFQSGVLPAQVARLIQAALQVKTEFVRADFYDFKERRFLNFGHTIGHSVEALAHGQLHHGEAVSIGMVTMLTALVEHRLLAPAVLNVVVNCLQQLQLPLTIPADLPRPAIIQQLYLDKKAANGQIELVLLKGPGQAYLQTMAIPEFAKWLGWSK</sequence>
<dbReference type="InterPro" id="IPR050071">
    <property type="entry name" value="Dehydroquinate_synthase"/>
</dbReference>
<evidence type="ECO:0000313" key="13">
    <source>
        <dbReference type="Proteomes" id="UP001597191"/>
    </source>
</evidence>
<dbReference type="PANTHER" id="PTHR43622:SF1">
    <property type="entry name" value="3-DEHYDROQUINATE SYNTHASE"/>
    <property type="match status" value="1"/>
</dbReference>
<feature type="domain" description="3-dehydroquinate synthase C-terminal" evidence="11">
    <location>
        <begin position="174"/>
        <end position="318"/>
    </location>
</feature>
<evidence type="ECO:0000256" key="1">
    <source>
        <dbReference type="ARBA" id="ARBA00001911"/>
    </source>
</evidence>
<gene>
    <name evidence="12" type="primary">aroB</name>
    <name evidence="12" type="ORF">ACFQ4R_09195</name>
</gene>
<evidence type="ECO:0000256" key="7">
    <source>
        <dbReference type="ARBA" id="ARBA00023239"/>
    </source>
</evidence>
<dbReference type="EMBL" id="JBHTOH010000087">
    <property type="protein sequence ID" value="MFD1411759.1"/>
    <property type="molecule type" value="Genomic_DNA"/>
</dbReference>
<accession>A0ABW4BND2</accession>
<keyword evidence="3" id="KW-0479">Metal-binding</keyword>
<dbReference type="CDD" id="cd08195">
    <property type="entry name" value="DHQS"/>
    <property type="match status" value="1"/>
</dbReference>
<dbReference type="GO" id="GO:0003856">
    <property type="term" value="F:3-dehydroquinate synthase activity"/>
    <property type="evidence" value="ECO:0007669"/>
    <property type="project" value="UniProtKB-EC"/>
</dbReference>
<evidence type="ECO:0000256" key="4">
    <source>
        <dbReference type="ARBA" id="ARBA00022741"/>
    </source>
</evidence>
<dbReference type="InterPro" id="IPR030960">
    <property type="entry name" value="DHQS/DOIS_N"/>
</dbReference>
<dbReference type="Gene3D" id="3.40.50.1970">
    <property type="match status" value="1"/>
</dbReference>
<dbReference type="RefSeq" id="WP_379880863.1">
    <property type="nucleotide sequence ID" value="NZ_JBHTOH010000087.1"/>
</dbReference>
<dbReference type="NCBIfam" id="TIGR01357">
    <property type="entry name" value="aroB"/>
    <property type="match status" value="1"/>
</dbReference>
<evidence type="ECO:0000313" key="12">
    <source>
        <dbReference type="EMBL" id="MFD1411759.1"/>
    </source>
</evidence>
<evidence type="ECO:0000256" key="2">
    <source>
        <dbReference type="ARBA" id="ARBA00001941"/>
    </source>
</evidence>
<keyword evidence="8" id="KW-0170">Cobalt</keyword>
<dbReference type="InterPro" id="IPR056179">
    <property type="entry name" value="DHQS_C"/>
</dbReference>
<keyword evidence="7 12" id="KW-0456">Lyase</keyword>
<dbReference type="Pfam" id="PF01761">
    <property type="entry name" value="DHQ_synthase"/>
    <property type="match status" value="1"/>
</dbReference>
<keyword evidence="6" id="KW-0520">NAD</keyword>
<evidence type="ECO:0000256" key="6">
    <source>
        <dbReference type="ARBA" id="ARBA00023027"/>
    </source>
</evidence>
<proteinExistence type="predicted"/>
<evidence type="ECO:0000259" key="11">
    <source>
        <dbReference type="Pfam" id="PF24621"/>
    </source>
</evidence>